<organism evidence="1">
    <name type="scientific">Tanacetum cinerariifolium</name>
    <name type="common">Dalmatian daisy</name>
    <name type="synonym">Chrysanthemum cinerariifolium</name>
    <dbReference type="NCBI Taxonomy" id="118510"/>
    <lineage>
        <taxon>Eukaryota</taxon>
        <taxon>Viridiplantae</taxon>
        <taxon>Streptophyta</taxon>
        <taxon>Embryophyta</taxon>
        <taxon>Tracheophyta</taxon>
        <taxon>Spermatophyta</taxon>
        <taxon>Magnoliopsida</taxon>
        <taxon>eudicotyledons</taxon>
        <taxon>Gunneridae</taxon>
        <taxon>Pentapetalae</taxon>
        <taxon>asterids</taxon>
        <taxon>campanulids</taxon>
        <taxon>Asterales</taxon>
        <taxon>Asteraceae</taxon>
        <taxon>Asteroideae</taxon>
        <taxon>Anthemideae</taxon>
        <taxon>Anthemidinae</taxon>
        <taxon>Tanacetum</taxon>
    </lineage>
</organism>
<dbReference type="EMBL" id="BKCJ010008394">
    <property type="protein sequence ID" value="GEU81994.1"/>
    <property type="molecule type" value="Genomic_DNA"/>
</dbReference>
<evidence type="ECO:0000313" key="1">
    <source>
        <dbReference type="EMBL" id="GEU81994.1"/>
    </source>
</evidence>
<comment type="caution">
    <text evidence="1">The sequence shown here is derived from an EMBL/GenBank/DDBJ whole genome shotgun (WGS) entry which is preliminary data.</text>
</comment>
<protein>
    <recommendedName>
        <fullName evidence="2">Transposase (Putative), gypsy type</fullName>
    </recommendedName>
</protein>
<accession>A0A6L2NBS5</accession>
<evidence type="ECO:0008006" key="2">
    <source>
        <dbReference type="Google" id="ProtNLM"/>
    </source>
</evidence>
<sequence length="554" mass="61113">MVGNIIDIVTFVLTQSVLNSHCSLFNILTELRPELPDRNATIKDSLAGKIGMYTRLVKFANFPIPLSNFFLCVLEYYQINLAQLSIISATKDPLPVDDVVDFPCVDLLNENRILIRKYLKNFFCIVGLSCSYTETDARPTFLYNDDEEMGLLDFVKFADPFKVKISERTFADNEVPLLEETEDMVISPSAQPISLVRTEGVKISKPVPTFTGKSTASLRRLELQSGLEGTKSGFVTHLSKEFVSSSITPTLEPDVPEDSCSTSDVNELEAEVVTLSEEITSLNKQNVELLGKVSTLELVHKELSNQVSRLGVGYESLKGEIAGEAKLRKEFTFLQDAAARRFEEQSAKLVTRIADVRRDMDAYLYPHMLTVIAGQRWVLGHCIRLVMMKYTQSFECRSALGKVITIAINKGIQQGLEAGVEHGKTSRSLAQVEAYNPGEENKYVAAVSDFGNVSFSLLEELEALKDSPLALIMSALTLEGGADSTPKLCELQLSLDQVTVPVYSKSSGSRGSSSIIHEMLFLDAILAIRERVMKRGLIPSSSTTKGGFASVVTI</sequence>
<dbReference type="AlphaFoldDB" id="A0A6L2NBS5"/>
<proteinExistence type="predicted"/>
<reference evidence="1" key="1">
    <citation type="journal article" date="2019" name="Sci. Rep.">
        <title>Draft genome of Tanacetum cinerariifolium, the natural source of mosquito coil.</title>
        <authorList>
            <person name="Yamashiro T."/>
            <person name="Shiraishi A."/>
            <person name="Satake H."/>
            <person name="Nakayama K."/>
        </authorList>
    </citation>
    <scope>NUCLEOTIDE SEQUENCE</scope>
</reference>
<name>A0A6L2NBS5_TANCI</name>
<gene>
    <name evidence="1" type="ORF">Tci_053972</name>
</gene>